<gene>
    <name evidence="9" type="ORF">D0Y96_03610</name>
</gene>
<dbReference type="Gene3D" id="1.50.10.10">
    <property type="match status" value="1"/>
</dbReference>
<evidence type="ECO:0000256" key="7">
    <source>
        <dbReference type="ARBA" id="ARBA00023326"/>
    </source>
</evidence>
<dbReference type="Proteomes" id="UP000264702">
    <property type="component" value="Unassembled WGS sequence"/>
</dbReference>
<keyword evidence="4 9" id="KW-0378">Hydrolase</keyword>
<sequence length="376" mass="41493">MRSLLLSLAWIGLLGAPLAQAQSGWPYWDHYAARFLNSQGRVIDPDRNSMTTSEAQSYAMFFSLVANDRDSFERIVRWTGQNLADNDLAKNLPAWSWGHKDDGSWGVLDPNSAADADLWIAYSLIEAGELWHQPDYDKTGRALLSLIVREEVSTIPNVGTVLLPGRTGFHTEAGRWILNPSYLPLPLLTAADHFAPGGPWRQMAQALPGWLQQTSPAGYAMDWVECGVKSCFPAGGPAGGTARGSYDAIRVYLWAGMTDRQTPEAARLEKVFAPAFQYVKTHPAPPEIVAADGNVVSASVPVSFSAVFIPFFRSSGDRVTVSRLEQNVLAQFDPSSGLLGTPPRYYDQNLALFVFGWQEQKFRFAPDGTLRVPWKK</sequence>
<evidence type="ECO:0000313" key="9">
    <source>
        <dbReference type="EMBL" id="RFU18641.1"/>
    </source>
</evidence>
<name>A0A372IV18_9BACT</name>
<dbReference type="PRINTS" id="PR00735">
    <property type="entry name" value="GLHYDRLASE8"/>
</dbReference>
<reference evidence="9 10" key="1">
    <citation type="submission" date="2018-08" db="EMBL/GenBank/DDBJ databases">
        <title>Acidipila sp. 4G-K13, an acidobacterium isolated from forest soil.</title>
        <authorList>
            <person name="Gao Z.-H."/>
            <person name="Qiu L.-H."/>
        </authorList>
    </citation>
    <scope>NUCLEOTIDE SEQUENCE [LARGE SCALE GENOMIC DNA]</scope>
    <source>
        <strain evidence="9 10">4G-K13</strain>
    </source>
</reference>
<dbReference type="EC" id="3.2.1.4" evidence="3"/>
<dbReference type="Pfam" id="PF01270">
    <property type="entry name" value="Glyco_hydro_8"/>
    <property type="match status" value="1"/>
</dbReference>
<keyword evidence="10" id="KW-1185">Reference proteome</keyword>
<dbReference type="GO" id="GO:0008810">
    <property type="term" value="F:cellulase activity"/>
    <property type="evidence" value="ECO:0007669"/>
    <property type="project" value="UniProtKB-EC"/>
</dbReference>
<dbReference type="EMBL" id="QVQT01000001">
    <property type="protein sequence ID" value="RFU18641.1"/>
    <property type="molecule type" value="Genomic_DNA"/>
</dbReference>
<dbReference type="GO" id="GO:0030245">
    <property type="term" value="P:cellulose catabolic process"/>
    <property type="evidence" value="ECO:0007669"/>
    <property type="project" value="UniProtKB-KW"/>
</dbReference>
<evidence type="ECO:0000313" key="10">
    <source>
        <dbReference type="Proteomes" id="UP000264702"/>
    </source>
</evidence>
<dbReference type="RefSeq" id="WP_117297937.1">
    <property type="nucleotide sequence ID" value="NZ_QVQT02000001.1"/>
</dbReference>
<accession>A0A372IV18</accession>
<comment type="catalytic activity">
    <reaction evidence="1">
        <text>Endohydrolysis of (1-&gt;4)-beta-D-glucosidic linkages in cellulose, lichenin and cereal beta-D-glucans.</text>
        <dbReference type="EC" id="3.2.1.4"/>
    </reaction>
</comment>
<evidence type="ECO:0000256" key="8">
    <source>
        <dbReference type="SAM" id="SignalP"/>
    </source>
</evidence>
<dbReference type="OrthoDB" id="9766708at2"/>
<keyword evidence="7" id="KW-0624">Polysaccharide degradation</keyword>
<evidence type="ECO:0000256" key="5">
    <source>
        <dbReference type="ARBA" id="ARBA00023001"/>
    </source>
</evidence>
<keyword evidence="8" id="KW-0732">Signal</keyword>
<dbReference type="InterPro" id="IPR008928">
    <property type="entry name" value="6-hairpin_glycosidase_sf"/>
</dbReference>
<evidence type="ECO:0000256" key="1">
    <source>
        <dbReference type="ARBA" id="ARBA00000966"/>
    </source>
</evidence>
<evidence type="ECO:0000256" key="2">
    <source>
        <dbReference type="ARBA" id="ARBA00009209"/>
    </source>
</evidence>
<keyword evidence="5" id="KW-0136">Cellulose degradation</keyword>
<dbReference type="InterPro" id="IPR012341">
    <property type="entry name" value="6hp_glycosidase-like_sf"/>
</dbReference>
<evidence type="ECO:0000256" key="6">
    <source>
        <dbReference type="ARBA" id="ARBA00023295"/>
    </source>
</evidence>
<keyword evidence="6 9" id="KW-0326">Glycosidase</keyword>
<comment type="caution">
    <text evidence="9">The sequence shown here is derived from an EMBL/GenBank/DDBJ whole genome shotgun (WGS) entry which is preliminary data.</text>
</comment>
<dbReference type="NCBIfam" id="NF008305">
    <property type="entry name" value="PRK11097.1"/>
    <property type="match status" value="1"/>
</dbReference>
<comment type="similarity">
    <text evidence="2">Belongs to the glycosyl hydrolase 8 (cellulase D) family.</text>
</comment>
<dbReference type="InterPro" id="IPR002037">
    <property type="entry name" value="Glyco_hydro_8"/>
</dbReference>
<dbReference type="AlphaFoldDB" id="A0A372IV18"/>
<protein>
    <recommendedName>
        <fullName evidence="3">cellulase</fullName>
        <ecNumber evidence="3">3.2.1.4</ecNumber>
    </recommendedName>
</protein>
<feature type="chain" id="PRO_5017011561" description="cellulase" evidence="8">
    <location>
        <begin position="22"/>
        <end position="376"/>
    </location>
</feature>
<organism evidence="9 10">
    <name type="scientific">Paracidobacterium acidisoli</name>
    <dbReference type="NCBI Taxonomy" id="2303751"/>
    <lineage>
        <taxon>Bacteria</taxon>
        <taxon>Pseudomonadati</taxon>
        <taxon>Acidobacteriota</taxon>
        <taxon>Terriglobia</taxon>
        <taxon>Terriglobales</taxon>
        <taxon>Acidobacteriaceae</taxon>
        <taxon>Paracidobacterium</taxon>
    </lineage>
</organism>
<evidence type="ECO:0000256" key="3">
    <source>
        <dbReference type="ARBA" id="ARBA00012601"/>
    </source>
</evidence>
<evidence type="ECO:0000256" key="4">
    <source>
        <dbReference type="ARBA" id="ARBA00022801"/>
    </source>
</evidence>
<dbReference type="SUPFAM" id="SSF48208">
    <property type="entry name" value="Six-hairpin glycosidases"/>
    <property type="match status" value="1"/>
</dbReference>
<keyword evidence="7" id="KW-0119">Carbohydrate metabolism</keyword>
<feature type="signal peptide" evidence="8">
    <location>
        <begin position="1"/>
        <end position="21"/>
    </location>
</feature>
<proteinExistence type="inferred from homology"/>